<accession>A0A8T0HPQ3</accession>
<evidence type="ECO:0000256" key="1">
    <source>
        <dbReference type="SAM" id="Phobius"/>
    </source>
</evidence>
<feature type="transmembrane region" description="Helical" evidence="1">
    <location>
        <begin position="21"/>
        <end position="39"/>
    </location>
</feature>
<evidence type="ECO:0000313" key="2">
    <source>
        <dbReference type="EMBL" id="KAG0572781.1"/>
    </source>
</evidence>
<dbReference type="Proteomes" id="UP000822688">
    <property type="component" value="Chromosome V"/>
</dbReference>
<dbReference type="AlphaFoldDB" id="A0A8T0HPQ3"/>
<protein>
    <submittedName>
        <fullName evidence="2">Uncharacterized protein</fullName>
    </submittedName>
</protein>
<keyword evidence="1" id="KW-0472">Membrane</keyword>
<keyword evidence="3" id="KW-1185">Reference proteome</keyword>
<reference evidence="2" key="1">
    <citation type="submission" date="2020-06" db="EMBL/GenBank/DDBJ databases">
        <title>WGS assembly of Ceratodon purpureus strain R40.</title>
        <authorList>
            <person name="Carey S.B."/>
            <person name="Jenkins J."/>
            <person name="Shu S."/>
            <person name="Lovell J.T."/>
            <person name="Sreedasyam A."/>
            <person name="Maumus F."/>
            <person name="Tiley G.P."/>
            <person name="Fernandez-Pozo N."/>
            <person name="Barry K."/>
            <person name="Chen C."/>
            <person name="Wang M."/>
            <person name="Lipzen A."/>
            <person name="Daum C."/>
            <person name="Saski C.A."/>
            <person name="Payton A.C."/>
            <person name="Mcbreen J.C."/>
            <person name="Conrad R.E."/>
            <person name="Kollar L.M."/>
            <person name="Olsson S."/>
            <person name="Huttunen S."/>
            <person name="Landis J.B."/>
            <person name="Wickett N.J."/>
            <person name="Johnson M.G."/>
            <person name="Rensing S.A."/>
            <person name="Grimwood J."/>
            <person name="Schmutz J."/>
            <person name="Mcdaniel S.F."/>
        </authorList>
    </citation>
    <scope>NUCLEOTIDE SEQUENCE</scope>
    <source>
        <strain evidence="2">R40</strain>
    </source>
</reference>
<organism evidence="2 3">
    <name type="scientific">Ceratodon purpureus</name>
    <name type="common">Fire moss</name>
    <name type="synonym">Dicranum purpureum</name>
    <dbReference type="NCBI Taxonomy" id="3225"/>
    <lineage>
        <taxon>Eukaryota</taxon>
        <taxon>Viridiplantae</taxon>
        <taxon>Streptophyta</taxon>
        <taxon>Embryophyta</taxon>
        <taxon>Bryophyta</taxon>
        <taxon>Bryophytina</taxon>
        <taxon>Bryopsida</taxon>
        <taxon>Dicranidae</taxon>
        <taxon>Pseudoditrichales</taxon>
        <taxon>Ditrichaceae</taxon>
        <taxon>Ceratodon</taxon>
    </lineage>
</organism>
<evidence type="ECO:0000313" key="3">
    <source>
        <dbReference type="Proteomes" id="UP000822688"/>
    </source>
</evidence>
<gene>
    <name evidence="2" type="ORF">KC19_VG124500</name>
</gene>
<comment type="caution">
    <text evidence="2">The sequence shown here is derived from an EMBL/GenBank/DDBJ whole genome shotgun (WGS) entry which is preliminary data.</text>
</comment>
<proteinExistence type="predicted"/>
<keyword evidence="1" id="KW-1133">Transmembrane helix</keyword>
<sequence>MRSVRVVRTECCYNYHKRLRIMLTIPLAGPLSILTAPLSSPLDCMVDRLGIDTSLQEVQAGDPHEGCPLPDSFFEDMPALEGPDVWQHECEGMPELESLATCRVCVNGRCEGAGFVCTPSTAMF</sequence>
<name>A0A8T0HPQ3_CERPU</name>
<dbReference type="EMBL" id="CM026426">
    <property type="protein sequence ID" value="KAG0572781.1"/>
    <property type="molecule type" value="Genomic_DNA"/>
</dbReference>
<keyword evidence="1" id="KW-0812">Transmembrane</keyword>